<name>A0ABW9IYX3_STRGJ</name>
<protein>
    <recommendedName>
        <fullName evidence="3">Transposase</fullName>
    </recommendedName>
</protein>
<sequence length="130" mass="14856">MIDVFREKTEVWVEQSRATIRADVVPEKLVKMGYRGSPRSIGRAVNAAKTAWKAGKRRTYRPWIPEPGRCLQFDWGEGPRIGGRRTWLFCAWLSWSRFRVVIPVWDGTLGALSPAWTPRCAGSAGRRPTR</sequence>
<dbReference type="RefSeq" id="WP_409097797.1">
    <property type="nucleotide sequence ID" value="NZ_JBJVNE010000041.1"/>
</dbReference>
<dbReference type="EMBL" id="JBJVNE010000041">
    <property type="protein sequence ID" value="MFM9653201.1"/>
    <property type="molecule type" value="Genomic_DNA"/>
</dbReference>
<evidence type="ECO:0000313" key="2">
    <source>
        <dbReference type="Proteomes" id="UP001631993"/>
    </source>
</evidence>
<keyword evidence="2" id="KW-1185">Reference proteome</keyword>
<proteinExistence type="predicted"/>
<comment type="caution">
    <text evidence="1">The sequence shown here is derived from an EMBL/GenBank/DDBJ whole genome shotgun (WGS) entry which is preliminary data.</text>
</comment>
<reference evidence="1 2" key="1">
    <citation type="submission" date="2024-12" db="EMBL/GenBank/DDBJ databases">
        <title>Forecasting of Potato common scab and diversities of Pathogenic streptomyces spp. in china.</title>
        <authorList>
            <person name="Handique U."/>
            <person name="Wu J."/>
        </authorList>
    </citation>
    <scope>NUCLEOTIDE SEQUENCE [LARGE SCALE GENOMIC DNA]</scope>
    <source>
        <strain evidence="1 2">ZRIMU1585</strain>
    </source>
</reference>
<organism evidence="1 2">
    <name type="scientific">Streptomyces galilaeus</name>
    <dbReference type="NCBI Taxonomy" id="33899"/>
    <lineage>
        <taxon>Bacteria</taxon>
        <taxon>Bacillati</taxon>
        <taxon>Actinomycetota</taxon>
        <taxon>Actinomycetes</taxon>
        <taxon>Kitasatosporales</taxon>
        <taxon>Streptomycetaceae</taxon>
        <taxon>Streptomyces</taxon>
    </lineage>
</organism>
<gene>
    <name evidence="1" type="ORF">ACKI1S_44810</name>
</gene>
<evidence type="ECO:0008006" key="3">
    <source>
        <dbReference type="Google" id="ProtNLM"/>
    </source>
</evidence>
<accession>A0ABW9IYX3</accession>
<dbReference type="Proteomes" id="UP001631993">
    <property type="component" value="Unassembled WGS sequence"/>
</dbReference>
<evidence type="ECO:0000313" key="1">
    <source>
        <dbReference type="EMBL" id="MFM9653201.1"/>
    </source>
</evidence>